<feature type="compositionally biased region" description="Polar residues" evidence="1">
    <location>
        <begin position="129"/>
        <end position="141"/>
    </location>
</feature>
<comment type="caution">
    <text evidence="2">The sequence shown here is derived from an EMBL/GenBank/DDBJ whole genome shotgun (WGS) entry which is preliminary data.</text>
</comment>
<feature type="compositionally biased region" description="Basic and acidic residues" evidence="1">
    <location>
        <begin position="1"/>
        <end position="10"/>
    </location>
</feature>
<reference evidence="2" key="1">
    <citation type="journal article" date="2020" name="Nat. Commun.">
        <title>Large-scale genome sequencing of mycorrhizal fungi provides insights into the early evolution of symbiotic traits.</title>
        <authorList>
            <person name="Miyauchi S."/>
            <person name="Kiss E."/>
            <person name="Kuo A."/>
            <person name="Drula E."/>
            <person name="Kohler A."/>
            <person name="Sanchez-Garcia M."/>
            <person name="Morin E."/>
            <person name="Andreopoulos B."/>
            <person name="Barry K.W."/>
            <person name="Bonito G."/>
            <person name="Buee M."/>
            <person name="Carver A."/>
            <person name="Chen C."/>
            <person name="Cichocki N."/>
            <person name="Clum A."/>
            <person name="Culley D."/>
            <person name="Crous P.W."/>
            <person name="Fauchery L."/>
            <person name="Girlanda M."/>
            <person name="Hayes R.D."/>
            <person name="Keri Z."/>
            <person name="LaButti K."/>
            <person name="Lipzen A."/>
            <person name="Lombard V."/>
            <person name="Magnuson J."/>
            <person name="Maillard F."/>
            <person name="Murat C."/>
            <person name="Nolan M."/>
            <person name="Ohm R.A."/>
            <person name="Pangilinan J."/>
            <person name="Pereira M.F."/>
            <person name="Perotto S."/>
            <person name="Peter M."/>
            <person name="Pfister S."/>
            <person name="Riley R."/>
            <person name="Sitrit Y."/>
            <person name="Stielow J.B."/>
            <person name="Szollosi G."/>
            <person name="Zifcakova L."/>
            <person name="Stursova M."/>
            <person name="Spatafora J.W."/>
            <person name="Tedersoo L."/>
            <person name="Vaario L.M."/>
            <person name="Yamada A."/>
            <person name="Yan M."/>
            <person name="Wang P."/>
            <person name="Xu J."/>
            <person name="Bruns T."/>
            <person name="Baldrian P."/>
            <person name="Vilgalys R."/>
            <person name="Dunand C."/>
            <person name="Henrissat B."/>
            <person name="Grigoriev I.V."/>
            <person name="Hibbett D."/>
            <person name="Nagy L.G."/>
            <person name="Martin F.M."/>
        </authorList>
    </citation>
    <scope>NUCLEOTIDE SEQUENCE</scope>
    <source>
        <strain evidence="2">UH-Tt-Lm1</strain>
    </source>
</reference>
<proteinExistence type="predicted"/>
<feature type="compositionally biased region" description="Basic and acidic residues" evidence="1">
    <location>
        <begin position="63"/>
        <end position="79"/>
    </location>
</feature>
<sequence length="220" mass="24463">MNRGDRPEKRNNRHSPYERITLPDPMQKDLARYISSNSSPLRGAQPSRQVDKSRASKSSPFRVKKEPVESDFQLEREGFPDNDVLELSSDSNEDNALLAASRKLAHDQTVYDQRKNPKALPMSMERRPVNQQMAGPSSSALAQDKGSREAPRYGHGAVPSSLSIGPSSATWTSRPSEDPDHGSDMQAVDLEQFAAEMTSLIDEFCVRAKSKVEELANRGH</sequence>
<reference evidence="2" key="2">
    <citation type="submission" date="2020-11" db="EMBL/GenBank/DDBJ databases">
        <authorList>
            <consortium name="DOE Joint Genome Institute"/>
            <person name="Kuo A."/>
            <person name="Miyauchi S."/>
            <person name="Kiss E."/>
            <person name="Drula E."/>
            <person name="Kohler A."/>
            <person name="Sanchez-Garcia M."/>
            <person name="Andreopoulos B."/>
            <person name="Barry K.W."/>
            <person name="Bonito G."/>
            <person name="Buee M."/>
            <person name="Carver A."/>
            <person name="Chen C."/>
            <person name="Cichocki N."/>
            <person name="Clum A."/>
            <person name="Culley D."/>
            <person name="Crous P.W."/>
            <person name="Fauchery L."/>
            <person name="Girlanda M."/>
            <person name="Hayes R."/>
            <person name="Keri Z."/>
            <person name="Labutti K."/>
            <person name="Lipzen A."/>
            <person name="Lombard V."/>
            <person name="Magnuson J."/>
            <person name="Maillard F."/>
            <person name="Morin E."/>
            <person name="Murat C."/>
            <person name="Nolan M."/>
            <person name="Ohm R."/>
            <person name="Pangilinan J."/>
            <person name="Pereira M."/>
            <person name="Perotto S."/>
            <person name="Peter M."/>
            <person name="Riley R."/>
            <person name="Sitrit Y."/>
            <person name="Stielow B."/>
            <person name="Szollosi G."/>
            <person name="Zifcakova L."/>
            <person name="Stursova M."/>
            <person name="Spatafora J.W."/>
            <person name="Tedersoo L."/>
            <person name="Vaario L.-M."/>
            <person name="Yamada A."/>
            <person name="Yan M."/>
            <person name="Wang P."/>
            <person name="Xu J."/>
            <person name="Bruns T."/>
            <person name="Baldrian P."/>
            <person name="Vilgalys R."/>
            <person name="Henrissat B."/>
            <person name="Grigoriev I.V."/>
            <person name="Hibbett D."/>
            <person name="Nagy L.G."/>
            <person name="Martin F.M."/>
        </authorList>
    </citation>
    <scope>NUCLEOTIDE SEQUENCE</scope>
    <source>
        <strain evidence="2">UH-Tt-Lm1</strain>
    </source>
</reference>
<organism evidence="2 3">
    <name type="scientific">Thelephora terrestris</name>
    <dbReference type="NCBI Taxonomy" id="56493"/>
    <lineage>
        <taxon>Eukaryota</taxon>
        <taxon>Fungi</taxon>
        <taxon>Dikarya</taxon>
        <taxon>Basidiomycota</taxon>
        <taxon>Agaricomycotina</taxon>
        <taxon>Agaricomycetes</taxon>
        <taxon>Thelephorales</taxon>
        <taxon>Thelephoraceae</taxon>
        <taxon>Thelephora</taxon>
    </lineage>
</organism>
<accession>A0A9P6L7Z6</accession>
<feature type="compositionally biased region" description="Polar residues" evidence="1">
    <location>
        <begin position="160"/>
        <end position="174"/>
    </location>
</feature>
<evidence type="ECO:0000313" key="2">
    <source>
        <dbReference type="EMBL" id="KAF9786630.1"/>
    </source>
</evidence>
<name>A0A9P6L7Z6_9AGAM</name>
<dbReference type="Proteomes" id="UP000736335">
    <property type="component" value="Unassembled WGS sequence"/>
</dbReference>
<evidence type="ECO:0000256" key="1">
    <source>
        <dbReference type="SAM" id="MobiDB-lite"/>
    </source>
</evidence>
<protein>
    <submittedName>
        <fullName evidence="2">Uncharacterized protein</fullName>
    </submittedName>
</protein>
<dbReference type="EMBL" id="WIUZ02000005">
    <property type="protein sequence ID" value="KAF9786630.1"/>
    <property type="molecule type" value="Genomic_DNA"/>
</dbReference>
<evidence type="ECO:0000313" key="3">
    <source>
        <dbReference type="Proteomes" id="UP000736335"/>
    </source>
</evidence>
<dbReference type="AlphaFoldDB" id="A0A9P6L7Z6"/>
<feature type="region of interest" description="Disordered" evidence="1">
    <location>
        <begin position="1"/>
        <end position="186"/>
    </location>
</feature>
<keyword evidence="3" id="KW-1185">Reference proteome</keyword>
<gene>
    <name evidence="2" type="ORF">BJ322DRAFT_1106759</name>
</gene>